<dbReference type="KEGG" id="our:CEQ07_11790"/>
<reference evidence="5 6" key="1">
    <citation type="submission" date="2018-06" db="EMBL/GenBank/DDBJ databases">
        <authorList>
            <consortium name="Pathogen Informatics"/>
            <person name="Doyle S."/>
        </authorList>
    </citation>
    <scope>NUCLEOTIDE SEQUENCE [LARGE SCALE GENOMIC DNA]</scope>
    <source>
        <strain evidence="5 6">NCTC11009</strain>
    </source>
</reference>
<dbReference type="InterPro" id="IPR000524">
    <property type="entry name" value="Tscrpt_reg_HTH_GntR"/>
</dbReference>
<keyword evidence="5" id="KW-0670">Pyruvate</keyword>
<sequence>MTNNFTRVADKIKDQIKQLIQARQLAVGERLPSERDLAELFEVSRSAVREAIRALNSQGLVVTRPGGGTFVQTDIMTWPSQSFATLTTLLSDDPHYRYDVLEARHALEISTAWYAAQRATPEDKRKIQTCLDIMLKHQQRGEMEEAAQADARFHLAIAEASHNLVLLQIMRGLFDLVFSTVKENRRLMFTMDDVKNHRHLTEQHEAVMQAIVNHDPERAKTVMGEHLDFVSHSIRSSEEDAARIQRMHRLSKVDSLF</sequence>
<name>A0A2X1UKV9_9BURK</name>
<evidence type="ECO:0000313" key="5">
    <source>
        <dbReference type="EMBL" id="SPY07812.1"/>
    </source>
</evidence>
<dbReference type="PANTHER" id="PTHR43537">
    <property type="entry name" value="TRANSCRIPTIONAL REGULATOR, GNTR FAMILY"/>
    <property type="match status" value="1"/>
</dbReference>
<keyword evidence="1" id="KW-0805">Transcription regulation</keyword>
<dbReference type="InterPro" id="IPR036390">
    <property type="entry name" value="WH_DNA-bd_sf"/>
</dbReference>
<dbReference type="PANTHER" id="PTHR43537:SF18">
    <property type="entry name" value="L-LACTATE DEHYDROGENASE OPERON REGULATORY PROTEIN-RELATED"/>
    <property type="match status" value="1"/>
</dbReference>
<protein>
    <submittedName>
        <fullName evidence="5">Pyruvate dehydrogenase complex repressor</fullName>
    </submittedName>
</protein>
<feature type="domain" description="HTH gntR-type" evidence="4">
    <location>
        <begin position="6"/>
        <end position="74"/>
    </location>
</feature>
<keyword evidence="3" id="KW-0804">Transcription</keyword>
<dbReference type="RefSeq" id="WP_070471082.1">
    <property type="nucleotide sequence ID" value="NZ_CP027417.1"/>
</dbReference>
<dbReference type="PROSITE" id="PS50949">
    <property type="entry name" value="HTH_GNTR"/>
    <property type="match status" value="1"/>
</dbReference>
<dbReference type="GO" id="GO:0003677">
    <property type="term" value="F:DNA binding"/>
    <property type="evidence" value="ECO:0007669"/>
    <property type="project" value="UniProtKB-KW"/>
</dbReference>
<dbReference type="PRINTS" id="PR00035">
    <property type="entry name" value="HTHGNTR"/>
</dbReference>
<dbReference type="Pfam" id="PF07729">
    <property type="entry name" value="FCD"/>
    <property type="match status" value="1"/>
</dbReference>
<evidence type="ECO:0000256" key="2">
    <source>
        <dbReference type="ARBA" id="ARBA00023125"/>
    </source>
</evidence>
<dbReference type="InterPro" id="IPR036388">
    <property type="entry name" value="WH-like_DNA-bd_sf"/>
</dbReference>
<dbReference type="InterPro" id="IPR011711">
    <property type="entry name" value="GntR_C"/>
</dbReference>
<evidence type="ECO:0000259" key="4">
    <source>
        <dbReference type="PROSITE" id="PS50949"/>
    </source>
</evidence>
<dbReference type="Pfam" id="PF00392">
    <property type="entry name" value="GntR"/>
    <property type="match status" value="1"/>
</dbReference>
<evidence type="ECO:0000313" key="6">
    <source>
        <dbReference type="Proteomes" id="UP000250242"/>
    </source>
</evidence>
<accession>A0A2X1UKV9</accession>
<dbReference type="SUPFAM" id="SSF48008">
    <property type="entry name" value="GntR ligand-binding domain-like"/>
    <property type="match status" value="1"/>
</dbReference>
<evidence type="ECO:0000256" key="3">
    <source>
        <dbReference type="ARBA" id="ARBA00023163"/>
    </source>
</evidence>
<dbReference type="GO" id="GO:0003700">
    <property type="term" value="F:DNA-binding transcription factor activity"/>
    <property type="evidence" value="ECO:0007669"/>
    <property type="project" value="InterPro"/>
</dbReference>
<dbReference type="SMART" id="SM00345">
    <property type="entry name" value="HTH_GNTR"/>
    <property type="match status" value="1"/>
</dbReference>
<dbReference type="Gene3D" id="1.10.10.10">
    <property type="entry name" value="Winged helix-like DNA-binding domain superfamily/Winged helix DNA-binding domain"/>
    <property type="match status" value="1"/>
</dbReference>
<organism evidence="5 6">
    <name type="scientific">Oligella urethralis</name>
    <dbReference type="NCBI Taxonomy" id="90245"/>
    <lineage>
        <taxon>Bacteria</taxon>
        <taxon>Pseudomonadati</taxon>
        <taxon>Pseudomonadota</taxon>
        <taxon>Betaproteobacteria</taxon>
        <taxon>Burkholderiales</taxon>
        <taxon>Alcaligenaceae</taxon>
        <taxon>Oligella</taxon>
    </lineage>
</organism>
<evidence type="ECO:0000256" key="1">
    <source>
        <dbReference type="ARBA" id="ARBA00023015"/>
    </source>
</evidence>
<gene>
    <name evidence="5" type="primary">pdhR</name>
    <name evidence="5" type="ORF">NCTC11009_01025</name>
</gene>
<dbReference type="SMART" id="SM00895">
    <property type="entry name" value="FCD"/>
    <property type="match status" value="1"/>
</dbReference>
<dbReference type="EMBL" id="UATH01000001">
    <property type="protein sequence ID" value="SPY07812.1"/>
    <property type="molecule type" value="Genomic_DNA"/>
</dbReference>
<dbReference type="InterPro" id="IPR008920">
    <property type="entry name" value="TF_FadR/GntR_C"/>
</dbReference>
<dbReference type="CDD" id="cd07377">
    <property type="entry name" value="WHTH_GntR"/>
    <property type="match status" value="1"/>
</dbReference>
<keyword evidence="2" id="KW-0238">DNA-binding</keyword>
<dbReference type="SUPFAM" id="SSF46785">
    <property type="entry name" value="Winged helix' DNA-binding domain"/>
    <property type="match status" value="1"/>
</dbReference>
<dbReference type="Proteomes" id="UP000250242">
    <property type="component" value="Unassembled WGS sequence"/>
</dbReference>
<dbReference type="AlphaFoldDB" id="A0A2X1UKV9"/>
<proteinExistence type="predicted"/>
<dbReference type="NCBIfam" id="NF007741">
    <property type="entry name" value="PRK10421.1"/>
    <property type="match status" value="1"/>
</dbReference>
<dbReference type="Gene3D" id="1.20.120.530">
    <property type="entry name" value="GntR ligand-binding domain-like"/>
    <property type="match status" value="1"/>
</dbReference>